<name>A0A0G3HCK0_9CORY</name>
<dbReference type="EMBL" id="CP011545">
    <property type="protein sequence ID" value="AKK08897.1"/>
    <property type="molecule type" value="Genomic_DNA"/>
</dbReference>
<feature type="transmembrane region" description="Helical" evidence="1">
    <location>
        <begin position="6"/>
        <end position="25"/>
    </location>
</feature>
<dbReference type="GO" id="GO:0016020">
    <property type="term" value="C:membrane"/>
    <property type="evidence" value="ECO:0007669"/>
    <property type="project" value="InterPro"/>
</dbReference>
<evidence type="ECO:0000313" key="4">
    <source>
        <dbReference type="Proteomes" id="UP000035540"/>
    </source>
</evidence>
<reference evidence="4" key="2">
    <citation type="submission" date="2015-05" db="EMBL/GenBank/DDBJ databases">
        <title>Complete genome sequence of Corynebacterium testudinoris DSM 44614, recovered from necrotic lesions in the mouth of a tortoise.</title>
        <authorList>
            <person name="Ruckert C."/>
            <person name="Albersmeier A."/>
            <person name="Winkler A."/>
            <person name="Tauch A."/>
        </authorList>
    </citation>
    <scope>NUCLEOTIDE SEQUENCE [LARGE SCALE GENOMIC DNA]</scope>
    <source>
        <strain evidence="4">DSM 44614</strain>
    </source>
</reference>
<dbReference type="EC" id="2.1.1.-" evidence="3"/>
<dbReference type="PATRIC" id="fig|136857.5.peg.1456"/>
<feature type="transmembrane region" description="Helical" evidence="1">
    <location>
        <begin position="81"/>
        <end position="107"/>
    </location>
</feature>
<keyword evidence="3" id="KW-0489">Methyltransferase</keyword>
<reference evidence="3 4" key="1">
    <citation type="journal article" date="2015" name="Genome Announc.">
        <title>Complete Genome Sequence of the Type Strain Corynebacterium testudinoris DSM 44614, Recovered from Necrotic Lesions in the Mouth of a Tortoise.</title>
        <authorList>
            <person name="Ruckert C."/>
            <person name="Kriete M."/>
            <person name="Jaenicke S."/>
            <person name="Winkler A."/>
            <person name="Tauch A."/>
        </authorList>
    </citation>
    <scope>NUCLEOTIDE SEQUENCE [LARGE SCALE GENOMIC DNA]</scope>
    <source>
        <strain evidence="3 4">DSM 44614</strain>
    </source>
</reference>
<dbReference type="Proteomes" id="UP000035540">
    <property type="component" value="Chromosome"/>
</dbReference>
<sequence>MWMLGGAVIVVVAWAVALSLIDVRVRRLPNHLTVPAACGAVIGAVGTDPLLLLGGVAWAGLYMLTGGFGGGDVKLAVSLGILAASGGEVVWFGAVIGASVITVIQGLVSSQRTLPHGPAMIVATFASLAVAASIAAVNGP</sequence>
<dbReference type="GO" id="GO:0004190">
    <property type="term" value="F:aspartic-type endopeptidase activity"/>
    <property type="evidence" value="ECO:0007669"/>
    <property type="project" value="InterPro"/>
</dbReference>
<gene>
    <name evidence="3" type="ORF">CTEST_07300</name>
</gene>
<dbReference type="KEGG" id="cted:CTEST_07300"/>
<dbReference type="STRING" id="136857.CTEST_07300"/>
<keyword evidence="4" id="KW-1185">Reference proteome</keyword>
<keyword evidence="1" id="KW-1133">Transmembrane helix</keyword>
<evidence type="ECO:0000256" key="1">
    <source>
        <dbReference type="SAM" id="Phobius"/>
    </source>
</evidence>
<dbReference type="InterPro" id="IPR000045">
    <property type="entry name" value="Prepilin_IV_endopep_pep"/>
</dbReference>
<keyword evidence="3" id="KW-0808">Transferase</keyword>
<feature type="domain" description="Prepilin type IV endopeptidase peptidase" evidence="2">
    <location>
        <begin position="9"/>
        <end position="103"/>
    </location>
</feature>
<accession>A0A0G3HCK0</accession>
<dbReference type="Pfam" id="PF01478">
    <property type="entry name" value="Peptidase_A24"/>
    <property type="match status" value="1"/>
</dbReference>
<dbReference type="OrthoDB" id="4428077at2"/>
<organism evidence="3 4">
    <name type="scientific">Corynebacterium testudinoris</name>
    <dbReference type="NCBI Taxonomy" id="136857"/>
    <lineage>
        <taxon>Bacteria</taxon>
        <taxon>Bacillati</taxon>
        <taxon>Actinomycetota</taxon>
        <taxon>Actinomycetes</taxon>
        <taxon>Mycobacteriales</taxon>
        <taxon>Corynebacteriaceae</taxon>
        <taxon>Corynebacterium</taxon>
    </lineage>
</organism>
<evidence type="ECO:0000313" key="3">
    <source>
        <dbReference type="EMBL" id="AKK08897.1"/>
    </source>
</evidence>
<dbReference type="GO" id="GO:0032259">
    <property type="term" value="P:methylation"/>
    <property type="evidence" value="ECO:0007669"/>
    <property type="project" value="UniProtKB-KW"/>
</dbReference>
<feature type="transmembrane region" description="Helical" evidence="1">
    <location>
        <begin position="119"/>
        <end position="137"/>
    </location>
</feature>
<dbReference type="AlphaFoldDB" id="A0A0G3HCK0"/>
<dbReference type="GO" id="GO:0008168">
    <property type="term" value="F:methyltransferase activity"/>
    <property type="evidence" value="ECO:0007669"/>
    <property type="project" value="UniProtKB-KW"/>
</dbReference>
<feature type="transmembrane region" description="Helical" evidence="1">
    <location>
        <begin position="37"/>
        <end position="61"/>
    </location>
</feature>
<dbReference type="Gene3D" id="1.20.120.1220">
    <property type="match status" value="1"/>
</dbReference>
<evidence type="ECO:0000259" key="2">
    <source>
        <dbReference type="Pfam" id="PF01478"/>
    </source>
</evidence>
<keyword evidence="1" id="KW-0812">Transmembrane</keyword>
<dbReference type="RefSeq" id="WP_083985491.1">
    <property type="nucleotide sequence ID" value="NZ_CP011545.1"/>
</dbReference>
<protein>
    <submittedName>
        <fullName evidence="3">Type IV leader peptidase</fullName>
        <ecNumber evidence="3">2.1.1.-</ecNumber>
    </submittedName>
</protein>
<proteinExistence type="predicted"/>
<keyword evidence="1" id="KW-0472">Membrane</keyword>